<evidence type="ECO:0000313" key="2">
    <source>
        <dbReference type="EMBL" id="MDQ9091265.1"/>
    </source>
</evidence>
<organism evidence="2 3">
    <name type="scientific">Pseudoalteromonas haloplanktis</name>
    <name type="common">Alteromonas haloplanktis</name>
    <dbReference type="NCBI Taxonomy" id="228"/>
    <lineage>
        <taxon>Bacteria</taxon>
        <taxon>Pseudomonadati</taxon>
        <taxon>Pseudomonadota</taxon>
        <taxon>Gammaproteobacteria</taxon>
        <taxon>Alteromonadales</taxon>
        <taxon>Pseudoalteromonadaceae</taxon>
        <taxon>Pseudoalteromonas</taxon>
    </lineage>
</organism>
<keyword evidence="3" id="KW-1185">Reference proteome</keyword>
<dbReference type="InterPro" id="IPR011083">
    <property type="entry name" value="Phage_tail_collar_dom"/>
</dbReference>
<protein>
    <submittedName>
        <fullName evidence="2">Tail fiber protein</fullName>
    </submittedName>
</protein>
<dbReference type="InterPro" id="IPR037053">
    <property type="entry name" value="Phage_tail_collar_dom_sf"/>
</dbReference>
<comment type="caution">
    <text evidence="2">The sequence shown here is derived from an EMBL/GenBank/DDBJ whole genome shotgun (WGS) entry which is preliminary data.</text>
</comment>
<evidence type="ECO:0000313" key="3">
    <source>
        <dbReference type="Proteomes" id="UP001226574"/>
    </source>
</evidence>
<dbReference type="SUPFAM" id="SSF88874">
    <property type="entry name" value="Receptor-binding domain of short tail fibre protein gp12"/>
    <property type="match status" value="1"/>
</dbReference>
<dbReference type="Proteomes" id="UP001226574">
    <property type="component" value="Unassembled WGS sequence"/>
</dbReference>
<gene>
    <name evidence="2" type="ORF">RC083_06630</name>
</gene>
<dbReference type="Gene3D" id="3.90.1340.10">
    <property type="entry name" value="Phage tail collar domain"/>
    <property type="match status" value="1"/>
</dbReference>
<dbReference type="EMBL" id="JAVIFY010000003">
    <property type="protein sequence ID" value="MDQ9091265.1"/>
    <property type="molecule type" value="Genomic_DNA"/>
</dbReference>
<name>A0ABU1BA92_PSEHA</name>
<proteinExistence type="predicted"/>
<dbReference type="Pfam" id="PF07484">
    <property type="entry name" value="Collar"/>
    <property type="match status" value="1"/>
</dbReference>
<feature type="domain" description="Phage tail collar" evidence="1">
    <location>
        <begin position="8"/>
        <end position="63"/>
    </location>
</feature>
<reference evidence="2 3" key="1">
    <citation type="submission" date="2023-08" db="EMBL/GenBank/DDBJ databases">
        <title>Pseudoalteromonas haloplanktis LL1 genome.</title>
        <authorList>
            <person name="Wu S."/>
        </authorList>
    </citation>
    <scope>NUCLEOTIDE SEQUENCE [LARGE SCALE GENOMIC DNA]</scope>
    <source>
        <strain evidence="2 3">LL1</strain>
    </source>
</reference>
<sequence>MADPFMSEIRPFAFDFAPKGWAWCDGQLLAISQNQALFSLLDTQYGGDGRTNFKLPDLRSRVPVGIGNGYDAGMTAGVEQVTLTTAEIPAHSHLLTATTDDGVNPPIFTNRVFSRAVDAPGKGDPNIYGAATNLTAFAENMVLNTGGNLPHTNVQPTAAINFCIALVGVFPSRN</sequence>
<evidence type="ECO:0000259" key="1">
    <source>
        <dbReference type="Pfam" id="PF07484"/>
    </source>
</evidence>
<accession>A0ABU1BA92</accession>
<dbReference type="RefSeq" id="WP_016708958.1">
    <property type="nucleotide sequence ID" value="NZ_JAVIFY010000003.1"/>
</dbReference>